<protein>
    <submittedName>
        <fullName evidence="1">Uncharacterized protein</fullName>
    </submittedName>
</protein>
<accession>I7M6B7</accession>
<sequence>MKEENSLYYDLCMYGLCKQQTCKLLIVVKDMKRKIRKFKRKKRGENDDLMWEKFNLSTK</sequence>
<organism evidence="1 2">
    <name type="scientific">Tetrahymena thermophila (strain SB210)</name>
    <dbReference type="NCBI Taxonomy" id="312017"/>
    <lineage>
        <taxon>Eukaryota</taxon>
        <taxon>Sar</taxon>
        <taxon>Alveolata</taxon>
        <taxon>Ciliophora</taxon>
        <taxon>Intramacronucleata</taxon>
        <taxon>Oligohymenophorea</taxon>
        <taxon>Hymenostomatida</taxon>
        <taxon>Tetrahymenina</taxon>
        <taxon>Tetrahymenidae</taxon>
        <taxon>Tetrahymena</taxon>
    </lineage>
</organism>
<dbReference type="Proteomes" id="UP000009168">
    <property type="component" value="Unassembled WGS sequence"/>
</dbReference>
<dbReference type="EMBL" id="GG662510">
    <property type="protein sequence ID" value="EAR84916.1"/>
    <property type="molecule type" value="Genomic_DNA"/>
</dbReference>
<dbReference type="HOGENOM" id="CLU_2965949_0_0_1"/>
<name>I7M6B7_TETTS</name>
<evidence type="ECO:0000313" key="1">
    <source>
        <dbReference type="EMBL" id="EAR84916.1"/>
    </source>
</evidence>
<dbReference type="InParanoid" id="I7M6B7"/>
<dbReference type="KEGG" id="tet:TTHERM_00584720"/>
<dbReference type="AlphaFoldDB" id="I7M6B7"/>
<evidence type="ECO:0000313" key="2">
    <source>
        <dbReference type="Proteomes" id="UP000009168"/>
    </source>
</evidence>
<dbReference type="GeneID" id="7846674"/>
<keyword evidence="2" id="KW-1185">Reference proteome</keyword>
<proteinExistence type="predicted"/>
<reference evidence="2" key="1">
    <citation type="journal article" date="2006" name="PLoS Biol.">
        <title>Macronuclear genome sequence of the ciliate Tetrahymena thermophila, a model eukaryote.</title>
        <authorList>
            <person name="Eisen J.A."/>
            <person name="Coyne R.S."/>
            <person name="Wu M."/>
            <person name="Wu D."/>
            <person name="Thiagarajan M."/>
            <person name="Wortman J.R."/>
            <person name="Badger J.H."/>
            <person name="Ren Q."/>
            <person name="Amedeo P."/>
            <person name="Jones K.M."/>
            <person name="Tallon L.J."/>
            <person name="Delcher A.L."/>
            <person name="Salzberg S.L."/>
            <person name="Silva J.C."/>
            <person name="Haas B.J."/>
            <person name="Majoros W.H."/>
            <person name="Farzad M."/>
            <person name="Carlton J.M."/>
            <person name="Smith R.K. Jr."/>
            <person name="Garg J."/>
            <person name="Pearlman R.E."/>
            <person name="Karrer K.M."/>
            <person name="Sun L."/>
            <person name="Manning G."/>
            <person name="Elde N.C."/>
            <person name="Turkewitz A.P."/>
            <person name="Asai D.J."/>
            <person name="Wilkes D.E."/>
            <person name="Wang Y."/>
            <person name="Cai H."/>
            <person name="Collins K."/>
            <person name="Stewart B.A."/>
            <person name="Lee S.R."/>
            <person name="Wilamowska K."/>
            <person name="Weinberg Z."/>
            <person name="Ruzzo W.L."/>
            <person name="Wloga D."/>
            <person name="Gaertig J."/>
            <person name="Frankel J."/>
            <person name="Tsao C.-C."/>
            <person name="Gorovsky M.A."/>
            <person name="Keeling P.J."/>
            <person name="Waller R.F."/>
            <person name="Patron N.J."/>
            <person name="Cherry J.M."/>
            <person name="Stover N.A."/>
            <person name="Krieger C.J."/>
            <person name="del Toro C."/>
            <person name="Ryder H.F."/>
            <person name="Williamson S.C."/>
            <person name="Barbeau R.A."/>
            <person name="Hamilton E.P."/>
            <person name="Orias E."/>
        </authorList>
    </citation>
    <scope>NUCLEOTIDE SEQUENCE [LARGE SCALE GENOMIC DNA]</scope>
    <source>
        <strain evidence="2">SB210</strain>
    </source>
</reference>
<dbReference type="RefSeq" id="XP_001032579.1">
    <property type="nucleotide sequence ID" value="XM_001032579.1"/>
</dbReference>
<gene>
    <name evidence="1" type="ORF">TTHERM_00584720</name>
</gene>